<reference evidence="1" key="1">
    <citation type="journal article" date="2020" name="bioRxiv">
        <title>Chromosome-level reference genome of the European wasp spider Argiope bruennichi: a resource for studies on range expansion and evolutionary adaptation.</title>
        <authorList>
            <person name="Sheffer M.M."/>
            <person name="Hoppe A."/>
            <person name="Krehenwinkel H."/>
            <person name="Uhl G."/>
            <person name="Kuss A.W."/>
            <person name="Jensen L."/>
            <person name="Jensen C."/>
            <person name="Gillespie R.G."/>
            <person name="Hoff K.J."/>
            <person name="Prost S."/>
        </authorList>
    </citation>
    <scope>NUCLEOTIDE SEQUENCE</scope>
</reference>
<dbReference type="Proteomes" id="UP000807504">
    <property type="component" value="Unassembled WGS sequence"/>
</dbReference>
<accession>A0A8T0FUG0</accession>
<evidence type="ECO:0000313" key="2">
    <source>
        <dbReference type="Proteomes" id="UP000807504"/>
    </source>
</evidence>
<gene>
    <name evidence="1" type="ORF">HNY73_004795</name>
</gene>
<reference evidence="1" key="2">
    <citation type="submission" date="2020-06" db="EMBL/GenBank/DDBJ databases">
        <authorList>
            <person name="Sheffer M."/>
        </authorList>
    </citation>
    <scope>NUCLEOTIDE SEQUENCE</scope>
</reference>
<sequence length="134" mass="15296">MSLVLSASGFITENSCLLGKRGKSLSESEDEWVSPDIEDIDINCDLIEDSDYLNLEKDPEFNTIIILENVSEHVSHGSRNFPGCPAMTRILRQQMLKLPNLLEHLFTFLDLSVCEDEKEHRRKQDMSQLIDGNE</sequence>
<dbReference type="AlphaFoldDB" id="A0A8T0FUG0"/>
<organism evidence="1 2">
    <name type="scientific">Argiope bruennichi</name>
    <name type="common">Wasp spider</name>
    <name type="synonym">Aranea bruennichi</name>
    <dbReference type="NCBI Taxonomy" id="94029"/>
    <lineage>
        <taxon>Eukaryota</taxon>
        <taxon>Metazoa</taxon>
        <taxon>Ecdysozoa</taxon>
        <taxon>Arthropoda</taxon>
        <taxon>Chelicerata</taxon>
        <taxon>Arachnida</taxon>
        <taxon>Araneae</taxon>
        <taxon>Araneomorphae</taxon>
        <taxon>Entelegynae</taxon>
        <taxon>Araneoidea</taxon>
        <taxon>Araneidae</taxon>
        <taxon>Argiope</taxon>
    </lineage>
</organism>
<dbReference type="EMBL" id="JABXBU010000003">
    <property type="protein sequence ID" value="KAF8793299.1"/>
    <property type="molecule type" value="Genomic_DNA"/>
</dbReference>
<proteinExistence type="predicted"/>
<protein>
    <submittedName>
        <fullName evidence="1">Uncharacterized protein</fullName>
    </submittedName>
</protein>
<keyword evidence="2" id="KW-1185">Reference proteome</keyword>
<evidence type="ECO:0000313" key="1">
    <source>
        <dbReference type="EMBL" id="KAF8793299.1"/>
    </source>
</evidence>
<comment type="caution">
    <text evidence="1">The sequence shown here is derived from an EMBL/GenBank/DDBJ whole genome shotgun (WGS) entry which is preliminary data.</text>
</comment>
<name>A0A8T0FUG0_ARGBR</name>